<gene>
    <name evidence="2" type="ORF">I8J32_012215</name>
</gene>
<dbReference type="RefSeq" id="WP_207526587.1">
    <property type="nucleotide sequence ID" value="NZ_CP071518.1"/>
</dbReference>
<evidence type="ECO:0000259" key="1">
    <source>
        <dbReference type="Pfam" id="PF13229"/>
    </source>
</evidence>
<dbReference type="InterPro" id="IPR012334">
    <property type="entry name" value="Pectin_lyas_fold"/>
</dbReference>
<keyword evidence="3" id="KW-1185">Reference proteome</keyword>
<dbReference type="InterPro" id="IPR011050">
    <property type="entry name" value="Pectin_lyase_fold/virulence"/>
</dbReference>
<evidence type="ECO:0000313" key="3">
    <source>
        <dbReference type="Proteomes" id="UP000639274"/>
    </source>
</evidence>
<dbReference type="InterPro" id="IPR006626">
    <property type="entry name" value="PbH1"/>
</dbReference>
<proteinExistence type="predicted"/>
<dbReference type="Gene3D" id="2.160.20.10">
    <property type="entry name" value="Single-stranded right-handed beta-helix, Pectin lyase-like"/>
    <property type="match status" value="1"/>
</dbReference>
<dbReference type="Proteomes" id="UP000639274">
    <property type="component" value="Chromosome"/>
</dbReference>
<name>A0A975AS15_9GAMM</name>
<dbReference type="AlphaFoldDB" id="A0A975AS15"/>
<sequence length="229" mass="24028">MGNAITIANNNVTIDCNDFKVGGLQAGAGTQTNGIYAMNRPNITVRNCNVRGFYRGINLEGSSGHVVEDNRLEGNTFLGASVRAYGSVVRRNQMLNTGGTTNNPAERALSTRYGVDVLDNLIDGVFSRVGSNKPVYGIEIGSSPSVTVAGNRVRNLKPDGTGTGSVNGIFINSSLRAAIIDNHVTHTETKGIGIKCISSGARVKDNVVGGFESQLAGCNDSGGNDLFPY</sequence>
<dbReference type="KEGG" id="lsf:I8J32_012215"/>
<dbReference type="SMART" id="SM00710">
    <property type="entry name" value="PbH1"/>
    <property type="match status" value="6"/>
</dbReference>
<reference evidence="2 3" key="1">
    <citation type="submission" date="2021-03" db="EMBL/GenBank/DDBJ databases">
        <title>Lysobacter sp. nov. isolated from soil of gangwondo yeongwol, south Korea.</title>
        <authorList>
            <person name="Kim K.R."/>
            <person name="Kim K.H."/>
            <person name="Jeon C.O."/>
        </authorList>
    </citation>
    <scope>NUCLEOTIDE SEQUENCE [LARGE SCALE GENOMIC DNA]</scope>
    <source>
        <strain evidence="2 3">R19</strain>
    </source>
</reference>
<accession>A0A975AS15</accession>
<feature type="domain" description="Right handed beta helix" evidence="1">
    <location>
        <begin position="4"/>
        <end position="207"/>
    </location>
</feature>
<protein>
    <submittedName>
        <fullName evidence="2">Right-handed parallel beta-helix repeat-containing protein</fullName>
    </submittedName>
</protein>
<dbReference type="Pfam" id="PF13229">
    <property type="entry name" value="Beta_helix"/>
    <property type="match status" value="1"/>
</dbReference>
<dbReference type="InterPro" id="IPR039448">
    <property type="entry name" value="Beta_helix"/>
</dbReference>
<organism evidence="2 3">
    <name type="scientific">Agrilutibacter solisilvae</name>
    <dbReference type="NCBI Taxonomy" id="2763317"/>
    <lineage>
        <taxon>Bacteria</taxon>
        <taxon>Pseudomonadati</taxon>
        <taxon>Pseudomonadota</taxon>
        <taxon>Gammaproteobacteria</taxon>
        <taxon>Lysobacterales</taxon>
        <taxon>Lysobacteraceae</taxon>
        <taxon>Agrilutibacter</taxon>
    </lineage>
</organism>
<dbReference type="EMBL" id="CP071518">
    <property type="protein sequence ID" value="QSX77515.1"/>
    <property type="molecule type" value="Genomic_DNA"/>
</dbReference>
<evidence type="ECO:0000313" key="2">
    <source>
        <dbReference type="EMBL" id="QSX77515.1"/>
    </source>
</evidence>
<dbReference type="SUPFAM" id="SSF51126">
    <property type="entry name" value="Pectin lyase-like"/>
    <property type="match status" value="1"/>
</dbReference>